<dbReference type="InterPro" id="IPR051556">
    <property type="entry name" value="N-term/lysine_N-AcTrnsfr"/>
</dbReference>
<dbReference type="GO" id="GO:0008080">
    <property type="term" value="F:N-acetyltransferase activity"/>
    <property type="evidence" value="ECO:0007669"/>
    <property type="project" value="TreeGrafter"/>
</dbReference>
<evidence type="ECO:0000313" key="4">
    <source>
        <dbReference type="Proteomes" id="UP001153069"/>
    </source>
</evidence>
<dbReference type="OrthoDB" id="46406at2759"/>
<sequence>MSTSSCRKRFLLFLLALLSCQNEALISRSSEPRTHTRNNKPLLGTKAGTAEFQVDTDIKIKIRDCKYGELHPVSHLVLDAFYADKPNDIFMHMYRLAELNRLQQNFPYADQMMKHRMLVAMASDNNNNDDIVGFVDVDARTAPPNKEYKHNPRPMLSDLMVNPRMRRKGIAKQLVQRCEEICRQDFQETELYIRVLKDNEAAIAMYDSLGYSIYDNPGDPPEVRLLLKQFEPIETVL</sequence>
<feature type="chain" id="PRO_5040156491" evidence="1">
    <location>
        <begin position="27"/>
        <end position="237"/>
    </location>
</feature>
<feature type="domain" description="N-acetyltransferase" evidence="2">
    <location>
        <begin position="60"/>
        <end position="232"/>
    </location>
</feature>
<dbReference type="PROSITE" id="PS51257">
    <property type="entry name" value="PROKAR_LIPOPROTEIN"/>
    <property type="match status" value="1"/>
</dbReference>
<accession>A0A9N8D8H5</accession>
<gene>
    <name evidence="3" type="ORF">SEMRO_30_G019960.1</name>
</gene>
<dbReference type="Pfam" id="PF00583">
    <property type="entry name" value="Acetyltransf_1"/>
    <property type="match status" value="1"/>
</dbReference>
<dbReference type="SUPFAM" id="SSF55729">
    <property type="entry name" value="Acyl-CoA N-acyltransferases (Nat)"/>
    <property type="match status" value="1"/>
</dbReference>
<dbReference type="GO" id="GO:0007064">
    <property type="term" value="P:mitotic sister chromatid cohesion"/>
    <property type="evidence" value="ECO:0007669"/>
    <property type="project" value="TreeGrafter"/>
</dbReference>
<dbReference type="PANTHER" id="PTHR42919:SF20">
    <property type="entry name" value="GCN5-RELATED N-ACETYLTRANSFERASE 10, CHLOROPLASTIC"/>
    <property type="match status" value="1"/>
</dbReference>
<dbReference type="PROSITE" id="PS51186">
    <property type="entry name" value="GNAT"/>
    <property type="match status" value="1"/>
</dbReference>
<dbReference type="Gene3D" id="3.40.630.30">
    <property type="match status" value="1"/>
</dbReference>
<evidence type="ECO:0000313" key="3">
    <source>
        <dbReference type="EMBL" id="CAB9498054.1"/>
    </source>
</evidence>
<comment type="caution">
    <text evidence="3">The sequence shown here is derived from an EMBL/GenBank/DDBJ whole genome shotgun (WGS) entry which is preliminary data.</text>
</comment>
<protein>
    <submittedName>
        <fullName evidence="3">FR47-like protein</fullName>
    </submittedName>
</protein>
<dbReference type="PANTHER" id="PTHR42919">
    <property type="entry name" value="N-ALPHA-ACETYLTRANSFERASE"/>
    <property type="match status" value="1"/>
</dbReference>
<name>A0A9N8D8H5_9STRA</name>
<keyword evidence="4" id="KW-1185">Reference proteome</keyword>
<dbReference type="Proteomes" id="UP001153069">
    <property type="component" value="Unassembled WGS sequence"/>
</dbReference>
<dbReference type="CDD" id="cd04301">
    <property type="entry name" value="NAT_SF"/>
    <property type="match status" value="1"/>
</dbReference>
<feature type="signal peptide" evidence="1">
    <location>
        <begin position="1"/>
        <end position="26"/>
    </location>
</feature>
<proteinExistence type="predicted"/>
<dbReference type="InterPro" id="IPR016181">
    <property type="entry name" value="Acyl_CoA_acyltransferase"/>
</dbReference>
<evidence type="ECO:0000259" key="2">
    <source>
        <dbReference type="PROSITE" id="PS51186"/>
    </source>
</evidence>
<keyword evidence="1" id="KW-0732">Signal</keyword>
<dbReference type="AlphaFoldDB" id="A0A9N8D8H5"/>
<evidence type="ECO:0000256" key="1">
    <source>
        <dbReference type="SAM" id="SignalP"/>
    </source>
</evidence>
<organism evidence="3 4">
    <name type="scientific">Seminavis robusta</name>
    <dbReference type="NCBI Taxonomy" id="568900"/>
    <lineage>
        <taxon>Eukaryota</taxon>
        <taxon>Sar</taxon>
        <taxon>Stramenopiles</taxon>
        <taxon>Ochrophyta</taxon>
        <taxon>Bacillariophyta</taxon>
        <taxon>Bacillariophyceae</taxon>
        <taxon>Bacillariophycidae</taxon>
        <taxon>Naviculales</taxon>
        <taxon>Naviculaceae</taxon>
        <taxon>Seminavis</taxon>
    </lineage>
</organism>
<reference evidence="3" key="1">
    <citation type="submission" date="2020-06" db="EMBL/GenBank/DDBJ databases">
        <authorList>
            <consortium name="Plant Systems Biology data submission"/>
        </authorList>
    </citation>
    <scope>NUCLEOTIDE SEQUENCE</scope>
    <source>
        <strain evidence="3">D6</strain>
    </source>
</reference>
<dbReference type="EMBL" id="CAICTM010000030">
    <property type="protein sequence ID" value="CAB9498054.1"/>
    <property type="molecule type" value="Genomic_DNA"/>
</dbReference>
<dbReference type="InterPro" id="IPR000182">
    <property type="entry name" value="GNAT_dom"/>
</dbReference>
<dbReference type="GO" id="GO:0031415">
    <property type="term" value="C:NatA complex"/>
    <property type="evidence" value="ECO:0007669"/>
    <property type="project" value="TreeGrafter"/>
</dbReference>